<evidence type="ECO:0000313" key="2">
    <source>
        <dbReference type="Proteomes" id="UP000001431"/>
    </source>
</evidence>
<gene>
    <name evidence="1" type="ordered locus">Pcal_1552</name>
</gene>
<keyword evidence="2" id="KW-1185">Reference proteome</keyword>
<dbReference type="RefSeq" id="WP_011850228.1">
    <property type="nucleotide sequence ID" value="NC_009073.1"/>
</dbReference>
<dbReference type="HOGENOM" id="CLU_1881151_0_0_2"/>
<dbReference type="GeneID" id="4909484"/>
<evidence type="ECO:0000313" key="1">
    <source>
        <dbReference type="EMBL" id="ABO08970.1"/>
    </source>
</evidence>
<accession>A3MWF3</accession>
<dbReference type="eggNOG" id="arCOG03739">
    <property type="taxonomic scope" value="Archaea"/>
</dbReference>
<dbReference type="STRING" id="410359.Pcal_1552"/>
<protein>
    <submittedName>
        <fullName evidence="1">Uncharacterized protein</fullName>
    </submittedName>
</protein>
<name>A3MWF3_PYRCJ</name>
<dbReference type="Proteomes" id="UP000001431">
    <property type="component" value="Chromosome"/>
</dbReference>
<dbReference type="EMBL" id="CP000561">
    <property type="protein sequence ID" value="ABO08970.1"/>
    <property type="molecule type" value="Genomic_DNA"/>
</dbReference>
<proteinExistence type="predicted"/>
<reference evidence="1" key="1">
    <citation type="submission" date="2007-02" db="EMBL/GenBank/DDBJ databases">
        <title>Complete sequence of Pyrobaculum calidifontis JCM 11548.</title>
        <authorList>
            <consortium name="US DOE Joint Genome Institute"/>
            <person name="Copeland A."/>
            <person name="Lucas S."/>
            <person name="Lapidus A."/>
            <person name="Barry K."/>
            <person name="Glavina del Rio T."/>
            <person name="Dalin E."/>
            <person name="Tice H."/>
            <person name="Pitluck S."/>
            <person name="Chain P."/>
            <person name="Malfatti S."/>
            <person name="Shin M."/>
            <person name="Vergez L."/>
            <person name="Schmutz J."/>
            <person name="Larimer F."/>
            <person name="Land M."/>
            <person name="Hauser L."/>
            <person name="Kyrpides N."/>
            <person name="Mikhailova N."/>
            <person name="Cozen A.E."/>
            <person name="Fitz-Gibbon S.T."/>
            <person name="House C.H."/>
            <person name="Saltikov C."/>
            <person name="Lowe T.M."/>
            <person name="Richardson P."/>
        </authorList>
    </citation>
    <scope>NUCLEOTIDE SEQUENCE [LARGE SCALE GENOMIC DNA]</scope>
    <source>
        <strain evidence="1">JCM 11548</strain>
    </source>
</reference>
<dbReference type="AlphaFoldDB" id="A3MWF3"/>
<organism evidence="1 2">
    <name type="scientific">Pyrobaculum calidifontis (strain DSM 21063 / JCM 11548 / VA1)</name>
    <dbReference type="NCBI Taxonomy" id="410359"/>
    <lineage>
        <taxon>Archaea</taxon>
        <taxon>Thermoproteota</taxon>
        <taxon>Thermoprotei</taxon>
        <taxon>Thermoproteales</taxon>
        <taxon>Thermoproteaceae</taxon>
        <taxon>Pyrobaculum</taxon>
    </lineage>
</organism>
<sequence>MRMSTLATVAAVVIIVAFALLATVGGPGGDETPPRLTIKSAAVYVGNYSEAVLEIEPLNGTIQVSAIEIGDFYVECLFNNVISQGGVYAVKLPNASVEPGRVLAGRLILRGNISYPFAASVKRGPAPEAKPLCGG</sequence>
<dbReference type="KEGG" id="pcl:Pcal_1552"/>